<keyword evidence="2" id="KW-1185">Reference proteome</keyword>
<name>A0A1Y2IGQ9_TRAC3</name>
<dbReference type="Proteomes" id="UP000193067">
    <property type="component" value="Unassembled WGS sequence"/>
</dbReference>
<sequence length="65" mass="7288">MAGEDRNIAMEALDRVKVAYQTMNDVIKDGTGECEVMSYEEHALIDAQLHTLTYSEHLLGLCTRS</sequence>
<gene>
    <name evidence="1" type="ORF">PYCCODRAFT_1469464</name>
</gene>
<protein>
    <submittedName>
        <fullName evidence="1">Uncharacterized protein</fullName>
    </submittedName>
</protein>
<reference evidence="1 2" key="1">
    <citation type="journal article" date="2015" name="Biotechnol. Biofuels">
        <title>Enhanced degradation of softwood versus hardwood by the white-rot fungus Pycnoporus coccineus.</title>
        <authorList>
            <person name="Couturier M."/>
            <person name="Navarro D."/>
            <person name="Chevret D."/>
            <person name="Henrissat B."/>
            <person name="Piumi F."/>
            <person name="Ruiz-Duenas F.J."/>
            <person name="Martinez A.T."/>
            <person name="Grigoriev I.V."/>
            <person name="Riley R."/>
            <person name="Lipzen A."/>
            <person name="Berrin J.G."/>
            <person name="Master E.R."/>
            <person name="Rosso M.N."/>
        </authorList>
    </citation>
    <scope>NUCLEOTIDE SEQUENCE [LARGE SCALE GENOMIC DNA]</scope>
    <source>
        <strain evidence="1 2">BRFM310</strain>
    </source>
</reference>
<evidence type="ECO:0000313" key="1">
    <source>
        <dbReference type="EMBL" id="OSD00339.1"/>
    </source>
</evidence>
<evidence type="ECO:0000313" key="2">
    <source>
        <dbReference type="Proteomes" id="UP000193067"/>
    </source>
</evidence>
<proteinExistence type="predicted"/>
<dbReference type="AlphaFoldDB" id="A0A1Y2IGQ9"/>
<accession>A0A1Y2IGQ9</accession>
<organism evidence="1 2">
    <name type="scientific">Trametes coccinea (strain BRFM310)</name>
    <name type="common">Pycnoporus coccineus</name>
    <dbReference type="NCBI Taxonomy" id="1353009"/>
    <lineage>
        <taxon>Eukaryota</taxon>
        <taxon>Fungi</taxon>
        <taxon>Dikarya</taxon>
        <taxon>Basidiomycota</taxon>
        <taxon>Agaricomycotina</taxon>
        <taxon>Agaricomycetes</taxon>
        <taxon>Polyporales</taxon>
        <taxon>Polyporaceae</taxon>
        <taxon>Trametes</taxon>
    </lineage>
</organism>
<dbReference type="EMBL" id="KZ084119">
    <property type="protein sequence ID" value="OSD00339.1"/>
    <property type="molecule type" value="Genomic_DNA"/>
</dbReference>